<sequence length="134" mass="15243">MIVHTSKGETIYPYGENLFGMLIYTPSGHMSVLLMHPDRKKFTSDDPLAGASEEIKEAYEGFDAYCGTYTFDKEKGAVTHHIEGSKFPNWVGSDQVRYFEFSDDRLLLKATLRIKGEDWHFEAVLEPLHSGSVY</sequence>
<organism evidence="2 3">
    <name type="scientific">candidate division WOR_3 bacterium SM23_60</name>
    <dbReference type="NCBI Taxonomy" id="1703780"/>
    <lineage>
        <taxon>Bacteria</taxon>
        <taxon>Bacteria division WOR-3</taxon>
    </lineage>
</organism>
<accession>A0A0S8GKJ1</accession>
<dbReference type="InterPro" id="IPR024311">
    <property type="entry name" value="Lipocalin-like"/>
</dbReference>
<dbReference type="Pfam" id="PF13924">
    <property type="entry name" value="Lipocalin_5"/>
    <property type="match status" value="1"/>
</dbReference>
<gene>
    <name evidence="2" type="ORF">AMJ87_02320</name>
</gene>
<dbReference type="Proteomes" id="UP000051096">
    <property type="component" value="Unassembled WGS sequence"/>
</dbReference>
<evidence type="ECO:0000313" key="3">
    <source>
        <dbReference type="Proteomes" id="UP000051096"/>
    </source>
</evidence>
<protein>
    <recommendedName>
        <fullName evidence="1">Lipocalin-like domain-containing protein</fullName>
    </recommendedName>
</protein>
<feature type="domain" description="Lipocalin-like" evidence="1">
    <location>
        <begin position="3"/>
        <end position="118"/>
    </location>
</feature>
<reference evidence="2 3" key="1">
    <citation type="journal article" date="2015" name="Microbiome">
        <title>Genomic resolution of linkages in carbon, nitrogen, and sulfur cycling among widespread estuary sediment bacteria.</title>
        <authorList>
            <person name="Baker B.J."/>
            <person name="Lazar C.S."/>
            <person name="Teske A.P."/>
            <person name="Dick G.J."/>
        </authorList>
    </citation>
    <scope>NUCLEOTIDE SEQUENCE [LARGE SCALE GENOMIC DNA]</scope>
    <source>
        <strain evidence="2">SM23_60</strain>
    </source>
</reference>
<dbReference type="AlphaFoldDB" id="A0A0S8GKJ1"/>
<proteinExistence type="predicted"/>
<evidence type="ECO:0000259" key="1">
    <source>
        <dbReference type="Pfam" id="PF13924"/>
    </source>
</evidence>
<name>A0A0S8GKJ1_UNCW3</name>
<dbReference type="EMBL" id="LJUO01000013">
    <property type="protein sequence ID" value="KPK73241.1"/>
    <property type="molecule type" value="Genomic_DNA"/>
</dbReference>
<evidence type="ECO:0000313" key="2">
    <source>
        <dbReference type="EMBL" id="KPK73241.1"/>
    </source>
</evidence>
<comment type="caution">
    <text evidence="2">The sequence shown here is derived from an EMBL/GenBank/DDBJ whole genome shotgun (WGS) entry which is preliminary data.</text>
</comment>